<feature type="transmembrane region" description="Helical" evidence="1">
    <location>
        <begin position="143"/>
        <end position="163"/>
    </location>
</feature>
<comment type="caution">
    <text evidence="2">The sequence shown here is derived from an EMBL/GenBank/DDBJ whole genome shotgun (WGS) entry which is preliminary data.</text>
</comment>
<dbReference type="InterPro" id="IPR025671">
    <property type="entry name" value="HXXEE"/>
</dbReference>
<evidence type="ECO:0000313" key="2">
    <source>
        <dbReference type="EMBL" id="RRJ65244.1"/>
    </source>
</evidence>
<dbReference type="Proteomes" id="UP000267017">
    <property type="component" value="Unassembled WGS sequence"/>
</dbReference>
<dbReference type="OrthoDB" id="5195477at2"/>
<feature type="transmembrane region" description="Helical" evidence="1">
    <location>
        <begin position="117"/>
        <end position="137"/>
    </location>
</feature>
<feature type="transmembrane region" description="Helical" evidence="1">
    <location>
        <begin position="62"/>
        <end position="80"/>
    </location>
</feature>
<keyword evidence="1" id="KW-0472">Membrane</keyword>
<dbReference type="EMBL" id="RRCN01000001">
    <property type="protein sequence ID" value="RRJ65244.1"/>
    <property type="molecule type" value="Genomic_DNA"/>
</dbReference>
<evidence type="ECO:0000313" key="3">
    <source>
        <dbReference type="Proteomes" id="UP000267017"/>
    </source>
</evidence>
<feature type="transmembrane region" description="Helical" evidence="1">
    <location>
        <begin position="86"/>
        <end position="105"/>
    </location>
</feature>
<organism evidence="2 3">
    <name type="scientific">Paenibacillus oralis</name>
    <dbReference type="NCBI Taxonomy" id="2490856"/>
    <lineage>
        <taxon>Bacteria</taxon>
        <taxon>Bacillati</taxon>
        <taxon>Bacillota</taxon>
        <taxon>Bacilli</taxon>
        <taxon>Bacillales</taxon>
        <taxon>Paenibacillaceae</taxon>
        <taxon>Paenibacillus</taxon>
    </lineage>
</organism>
<sequence>MEAMSLQTLVWLFIVAFVIHDLEEIIWVEPWMKRNARQVAPLIPAGIRPTFEKMSRLTSSQFAVAVLMEFIIFIPFTYMAAEKGRFFMFLAFNTLFLLHVFTHLGQSLYLKRYTPGVVTAVLVVLPYTIYLFSRLLAEKWVTWGEILLSVPVGFILAPCVLLGHELGRRIVK</sequence>
<gene>
    <name evidence="2" type="ORF">EHV15_21760</name>
</gene>
<feature type="transmembrane region" description="Helical" evidence="1">
    <location>
        <begin position="6"/>
        <end position="28"/>
    </location>
</feature>
<keyword evidence="1" id="KW-1133">Transmembrane helix</keyword>
<proteinExistence type="predicted"/>
<reference evidence="2 3" key="1">
    <citation type="submission" date="2018-11" db="EMBL/GenBank/DDBJ databases">
        <title>Genome sequencing of Paenibacillus sp. KCOM 3021 (= ChDC PVNT-B20).</title>
        <authorList>
            <person name="Kook J.-K."/>
            <person name="Park S.-N."/>
            <person name="Lim Y.K."/>
        </authorList>
    </citation>
    <scope>NUCLEOTIDE SEQUENCE [LARGE SCALE GENOMIC DNA]</scope>
    <source>
        <strain evidence="2 3">KCOM 3021</strain>
    </source>
</reference>
<dbReference type="Pfam" id="PF13787">
    <property type="entry name" value="HXXEE"/>
    <property type="match status" value="1"/>
</dbReference>
<protein>
    <submittedName>
        <fullName evidence="2">HXXEE domain-containing protein</fullName>
    </submittedName>
</protein>
<name>A0A3P3U502_9BACL</name>
<keyword evidence="3" id="KW-1185">Reference proteome</keyword>
<accession>A0A3P3U502</accession>
<dbReference type="RefSeq" id="WP_128633055.1">
    <property type="nucleotide sequence ID" value="NZ_RRCN01000001.1"/>
</dbReference>
<dbReference type="AlphaFoldDB" id="A0A3P3U502"/>
<evidence type="ECO:0000256" key="1">
    <source>
        <dbReference type="SAM" id="Phobius"/>
    </source>
</evidence>
<keyword evidence="1" id="KW-0812">Transmembrane</keyword>